<dbReference type="SMART" id="SM00361">
    <property type="entry name" value="RRM_1"/>
    <property type="match status" value="2"/>
</dbReference>
<dbReference type="InterPro" id="IPR000504">
    <property type="entry name" value="RRM_dom"/>
</dbReference>
<keyword evidence="1" id="KW-0677">Repeat</keyword>
<comment type="caution">
    <text evidence="5">The sequence shown here is derived from an EMBL/GenBank/DDBJ whole genome shotgun (WGS) entry which is preliminary data.</text>
</comment>
<keyword evidence="6" id="KW-1185">Reference proteome</keyword>
<dbReference type="InterPro" id="IPR012677">
    <property type="entry name" value="Nucleotide-bd_a/b_plait_sf"/>
</dbReference>
<dbReference type="AlphaFoldDB" id="A0AAW3AQZ3"/>
<dbReference type="CDD" id="cd00590">
    <property type="entry name" value="RRM_SF"/>
    <property type="match status" value="1"/>
</dbReference>
<dbReference type="SMART" id="SM00360">
    <property type="entry name" value="RRM"/>
    <property type="match status" value="2"/>
</dbReference>
<dbReference type="EMBL" id="JBAMZL010000019">
    <property type="protein sequence ID" value="KAL0509341.1"/>
    <property type="molecule type" value="Genomic_DNA"/>
</dbReference>
<proteinExistence type="predicted"/>
<dbReference type="SUPFAM" id="SSF54928">
    <property type="entry name" value="RNA-binding domain, RBD"/>
    <property type="match status" value="1"/>
</dbReference>
<accession>A0AAW3AQZ3</accession>
<dbReference type="PROSITE" id="PS50102">
    <property type="entry name" value="RRM"/>
    <property type="match status" value="2"/>
</dbReference>
<evidence type="ECO:0000313" key="6">
    <source>
        <dbReference type="Proteomes" id="UP001482455"/>
    </source>
</evidence>
<evidence type="ECO:0000259" key="4">
    <source>
        <dbReference type="PROSITE" id="PS50102"/>
    </source>
</evidence>
<evidence type="ECO:0000256" key="2">
    <source>
        <dbReference type="ARBA" id="ARBA00022884"/>
    </source>
</evidence>
<evidence type="ECO:0000313" key="5">
    <source>
        <dbReference type="EMBL" id="KAL0509341.1"/>
    </source>
</evidence>
<sequence>MCGVSLLYAPYPFLRLALFRPPLCTALSCLSGLKHFLYAFLFLHLGCDSHPPPSTHTRLNSISLPASPLNTAVSLGVFSLAYCTPSSTNLFVRYLSREVDDDRLRVIFSAFGNITSSMVMRDIYSGQSLGTAFVRYEKHEEALRALRDAHGMPLLGKTVSVQWAKQQHDGTPAGQERLRMNKLFLRNVPLEVTEEDLVDLVNSYGSVRKVTIHNDTAPFIDATERRRIVFITFAEQGAAEAALRAVHNTCAFHQCRGIPLMCKLSEDYTNRVRTPQAVPVPHSWRYGGFQRSRSSPYSKTMTPRSENSMSVEVAHRAKREDAAGYVGVGTLGVIETPRSVDSASSSLTHQGFHTHNLMEGWNLSCTQRMGGPACDFVATPMSTWRDFAGLTTIHARDSGITVTVRHRSSARGSQGK</sequence>
<reference evidence="5 6" key="1">
    <citation type="submission" date="2024-02" db="EMBL/GenBank/DDBJ databases">
        <title>FIRST GENOME SEQUENCES OF Leishmania (Viannia) shawi, Leishmania (Viannia) lindenbergi AND Leishmania (Viannia) utingensis.</title>
        <authorList>
            <person name="Resadore F."/>
            <person name="Custodio M.G.F."/>
            <person name="Boite M.C."/>
            <person name="Cupolillo E."/>
            <person name="Ferreira G.E.M."/>
        </authorList>
    </citation>
    <scope>NUCLEOTIDE SEQUENCE [LARGE SCALE GENOMIC DNA]</scope>
    <source>
        <strain evidence="5 6">ITUB/BR/1977/M4964</strain>
    </source>
</reference>
<dbReference type="Pfam" id="PF00076">
    <property type="entry name" value="RRM_1"/>
    <property type="match status" value="2"/>
</dbReference>
<gene>
    <name evidence="5" type="ORF">Q4I30_002735</name>
</gene>
<dbReference type="InterPro" id="IPR035979">
    <property type="entry name" value="RBD_domain_sf"/>
</dbReference>
<dbReference type="Gene3D" id="3.30.70.330">
    <property type="match status" value="2"/>
</dbReference>
<feature type="domain" description="RRM" evidence="4">
    <location>
        <begin position="181"/>
        <end position="267"/>
    </location>
</feature>
<evidence type="ECO:0000256" key="1">
    <source>
        <dbReference type="ARBA" id="ARBA00022737"/>
    </source>
</evidence>
<protein>
    <submittedName>
        <fullName evidence="5">RNA recognition motif (RRM, RBD, or RNP domain)</fullName>
    </submittedName>
</protein>
<dbReference type="InterPro" id="IPR003954">
    <property type="entry name" value="RRM_euk-type"/>
</dbReference>
<dbReference type="Proteomes" id="UP001482455">
    <property type="component" value="Unassembled WGS sequence"/>
</dbReference>
<dbReference type="GO" id="GO:0003723">
    <property type="term" value="F:RNA binding"/>
    <property type="evidence" value="ECO:0007669"/>
    <property type="project" value="UniProtKB-UniRule"/>
</dbReference>
<dbReference type="PANTHER" id="PTHR24012">
    <property type="entry name" value="RNA BINDING PROTEIN"/>
    <property type="match status" value="1"/>
</dbReference>
<evidence type="ECO:0000256" key="3">
    <source>
        <dbReference type="PROSITE-ProRule" id="PRU00176"/>
    </source>
</evidence>
<dbReference type="FunFam" id="3.30.70.330:FF:000707">
    <property type="entry name" value="RNA binding protein, putative"/>
    <property type="match status" value="1"/>
</dbReference>
<organism evidence="5 6">
    <name type="scientific">Leishmania utingensis</name>
    <dbReference type="NCBI Taxonomy" id="653362"/>
    <lineage>
        <taxon>Eukaryota</taxon>
        <taxon>Discoba</taxon>
        <taxon>Euglenozoa</taxon>
        <taxon>Kinetoplastea</taxon>
        <taxon>Metakinetoplastina</taxon>
        <taxon>Trypanosomatida</taxon>
        <taxon>Trypanosomatidae</taxon>
        <taxon>Leishmaniinae</taxon>
        <taxon>Leishmania</taxon>
    </lineage>
</organism>
<feature type="domain" description="RRM" evidence="4">
    <location>
        <begin position="88"/>
        <end position="166"/>
    </location>
</feature>
<name>A0AAW3AQZ3_9TRYP</name>
<keyword evidence="2 3" id="KW-0694">RNA-binding</keyword>